<evidence type="ECO:0000256" key="1">
    <source>
        <dbReference type="SAM" id="MobiDB-lite"/>
    </source>
</evidence>
<evidence type="ECO:0008006" key="5">
    <source>
        <dbReference type="Google" id="ProtNLM"/>
    </source>
</evidence>
<dbReference type="OrthoDB" id="542813at2759"/>
<keyword evidence="4" id="KW-1185">Reference proteome</keyword>
<dbReference type="EMBL" id="BDRX01000015">
    <property type="protein sequence ID" value="GBF90144.1"/>
    <property type="molecule type" value="Genomic_DNA"/>
</dbReference>
<dbReference type="SUPFAM" id="SSF47699">
    <property type="entry name" value="Bifunctional inhibitor/lipid-transfer protein/seed storage 2S albumin"/>
    <property type="match status" value="1"/>
</dbReference>
<feature type="compositionally biased region" description="Low complexity" evidence="1">
    <location>
        <begin position="183"/>
        <end position="209"/>
    </location>
</feature>
<dbReference type="InParanoid" id="A0A2V0NR78"/>
<dbReference type="InterPro" id="IPR036312">
    <property type="entry name" value="Bifun_inhib/LTP/seed_sf"/>
</dbReference>
<accession>A0A2V0NR78</accession>
<feature type="chain" id="PRO_5015847925" description="Bifunctional inhibitor/plant lipid transfer protein/seed storage helical domain-containing protein" evidence="2">
    <location>
        <begin position="28"/>
        <end position="209"/>
    </location>
</feature>
<name>A0A2V0NR78_9CHLO</name>
<gene>
    <name evidence="3" type="ORF">Rsub_03277</name>
</gene>
<reference evidence="3 4" key="1">
    <citation type="journal article" date="2018" name="Sci. Rep.">
        <title>Raphidocelis subcapitata (=Pseudokirchneriella subcapitata) provides an insight into genome evolution and environmental adaptations in the Sphaeropleales.</title>
        <authorList>
            <person name="Suzuki S."/>
            <person name="Yamaguchi H."/>
            <person name="Nakajima N."/>
            <person name="Kawachi M."/>
        </authorList>
    </citation>
    <scope>NUCLEOTIDE SEQUENCE [LARGE SCALE GENOMIC DNA]</scope>
    <source>
        <strain evidence="3 4">NIES-35</strain>
    </source>
</reference>
<evidence type="ECO:0000256" key="2">
    <source>
        <dbReference type="SAM" id="SignalP"/>
    </source>
</evidence>
<keyword evidence="2" id="KW-0732">Signal</keyword>
<comment type="caution">
    <text evidence="3">The sequence shown here is derived from an EMBL/GenBank/DDBJ whole genome shotgun (WGS) entry which is preliminary data.</text>
</comment>
<sequence length="209" mass="20014">MQPPRRSRAPALAGPLLLALALAAARAQPAPAAPAAPAAAPAAPAAAPAAAPDLSQLPPACLDAGSKLQGSCSAEFGAADSFFAQQGVNTTGAAAGAPPALTEAQLEAYVKQAPRPSDACCAAARAFNDAGCSCDAGVLSLAVQFTGNNPQLYETVAKGFATACDFPIQYGSTCPAGAGAGAGAPAAAASPAPAPAAAAQPAPASGRRR</sequence>
<evidence type="ECO:0000313" key="4">
    <source>
        <dbReference type="Proteomes" id="UP000247498"/>
    </source>
</evidence>
<organism evidence="3 4">
    <name type="scientific">Raphidocelis subcapitata</name>
    <dbReference type="NCBI Taxonomy" id="307507"/>
    <lineage>
        <taxon>Eukaryota</taxon>
        <taxon>Viridiplantae</taxon>
        <taxon>Chlorophyta</taxon>
        <taxon>core chlorophytes</taxon>
        <taxon>Chlorophyceae</taxon>
        <taxon>CS clade</taxon>
        <taxon>Sphaeropleales</taxon>
        <taxon>Selenastraceae</taxon>
        <taxon>Raphidocelis</taxon>
    </lineage>
</organism>
<evidence type="ECO:0000313" key="3">
    <source>
        <dbReference type="EMBL" id="GBF90144.1"/>
    </source>
</evidence>
<proteinExistence type="predicted"/>
<dbReference type="Proteomes" id="UP000247498">
    <property type="component" value="Unassembled WGS sequence"/>
</dbReference>
<feature type="region of interest" description="Disordered" evidence="1">
    <location>
        <begin position="179"/>
        <end position="209"/>
    </location>
</feature>
<protein>
    <recommendedName>
        <fullName evidence="5">Bifunctional inhibitor/plant lipid transfer protein/seed storage helical domain-containing protein</fullName>
    </recommendedName>
</protein>
<dbReference type="AlphaFoldDB" id="A0A2V0NR78"/>
<feature type="signal peptide" evidence="2">
    <location>
        <begin position="1"/>
        <end position="27"/>
    </location>
</feature>